<proteinExistence type="predicted"/>
<name>A0AAU7CMY1_9BACT</name>
<reference evidence="1" key="1">
    <citation type="submission" date="2024-05" db="EMBL/GenBank/DDBJ databases">
        <title>Planctomycetes of the genus Singulisphaera possess chitinolytic capabilities.</title>
        <authorList>
            <person name="Ivanova A."/>
        </authorList>
    </citation>
    <scope>NUCLEOTIDE SEQUENCE</scope>
    <source>
        <strain evidence="1">Ch08T</strain>
    </source>
</reference>
<dbReference type="EMBL" id="CP155447">
    <property type="protein sequence ID" value="XBH06272.1"/>
    <property type="molecule type" value="Genomic_DNA"/>
</dbReference>
<sequence length="102" mass="10989">MATERQVQETVSQCVACMVFYFNSRKSRGIKTAITAEFQDVALLVTGWGLGASEIGDSLLRPIEDELVVRYGTVEGLKLSNEFAEVFNGLAGTGPVLTLTTA</sequence>
<organism evidence="1">
    <name type="scientific">Singulisphaera sp. Ch08</name>
    <dbReference type="NCBI Taxonomy" id="3120278"/>
    <lineage>
        <taxon>Bacteria</taxon>
        <taxon>Pseudomonadati</taxon>
        <taxon>Planctomycetota</taxon>
        <taxon>Planctomycetia</taxon>
        <taxon>Isosphaerales</taxon>
        <taxon>Isosphaeraceae</taxon>
        <taxon>Singulisphaera</taxon>
    </lineage>
</organism>
<evidence type="ECO:0000313" key="1">
    <source>
        <dbReference type="EMBL" id="XBH06272.1"/>
    </source>
</evidence>
<protein>
    <submittedName>
        <fullName evidence="1">Uncharacterized protein</fullName>
    </submittedName>
</protein>
<dbReference type="AlphaFoldDB" id="A0AAU7CMY1"/>
<dbReference type="RefSeq" id="WP_406699122.1">
    <property type="nucleotide sequence ID" value="NZ_CP155447.1"/>
</dbReference>
<gene>
    <name evidence="1" type="ORF">V5E97_09605</name>
</gene>
<accession>A0AAU7CMY1</accession>